<dbReference type="OrthoDB" id="3235126at2"/>
<feature type="region of interest" description="Disordered" evidence="1">
    <location>
        <begin position="441"/>
        <end position="474"/>
    </location>
</feature>
<feature type="region of interest" description="Disordered" evidence="1">
    <location>
        <begin position="80"/>
        <end position="120"/>
    </location>
</feature>
<dbReference type="PROSITE" id="PS51257">
    <property type="entry name" value="PROKAR_LIPOPROTEIN"/>
    <property type="match status" value="1"/>
</dbReference>
<feature type="region of interest" description="Disordered" evidence="1">
    <location>
        <begin position="132"/>
        <end position="189"/>
    </location>
</feature>
<dbReference type="PANTHER" id="PTHR40050:SF1">
    <property type="entry name" value="INNER SPORE COAT PROTEIN H"/>
    <property type="match status" value="1"/>
</dbReference>
<keyword evidence="4" id="KW-1185">Reference proteome</keyword>
<dbReference type="PANTHER" id="PTHR40050">
    <property type="entry name" value="INNER SPORE COAT PROTEIN H"/>
    <property type="match status" value="1"/>
</dbReference>
<feature type="compositionally biased region" description="Gly residues" evidence="1">
    <location>
        <begin position="91"/>
        <end position="100"/>
    </location>
</feature>
<dbReference type="AlphaFoldDB" id="A0A347ZNL2"/>
<organism evidence="3 4">
    <name type="scientific">Pelolinea submarina</name>
    <dbReference type="NCBI Taxonomy" id="913107"/>
    <lineage>
        <taxon>Bacteria</taxon>
        <taxon>Bacillati</taxon>
        <taxon>Chloroflexota</taxon>
        <taxon>Anaerolineae</taxon>
        <taxon>Anaerolineales</taxon>
        <taxon>Anaerolineaceae</taxon>
        <taxon>Pelolinea</taxon>
    </lineage>
</organism>
<evidence type="ECO:0000313" key="3">
    <source>
        <dbReference type="EMBL" id="REG08496.1"/>
    </source>
</evidence>
<comment type="caution">
    <text evidence="3">The sequence shown here is derived from an EMBL/GenBank/DDBJ whole genome shotgun (WGS) entry which is preliminary data.</text>
</comment>
<feature type="chain" id="PRO_5030063545" evidence="2">
    <location>
        <begin position="27"/>
        <end position="571"/>
    </location>
</feature>
<feature type="compositionally biased region" description="Polar residues" evidence="1">
    <location>
        <begin position="144"/>
        <end position="161"/>
    </location>
</feature>
<dbReference type="Pfam" id="PF08757">
    <property type="entry name" value="CotH"/>
    <property type="match status" value="1"/>
</dbReference>
<sequence length="571" mass="62384">MKNKFLVIISLLLIPALVLGCSGASGQNTSSAVEDQSAAYSHSDDTAPDYAVVLPDDQVNQINITISPENWEALQDDMIDRYGQPGSSDRFGGGNGGGQPGARPEGGNVPQMDGANTTQSTTQGISLVDTTSAEATPTAGPTDDSGTNQPPQGGGNFNPQDDANRPQRNDDNMGNRGGMGGGMMDGNDDENPIWVDATITFNGETWEHVGFRLKGNSSLRSSWTSGNNKLPFKLDFDQFEDDYPTTENQRFYGFKQLSFSSNFSDSSYLRETVAADMFRAAGVPSAQTAFYAVYVDSGDGPVYYGLYTAVEVVDDTLIQTQFDDDSGNVYKPSGSAATFTAGSYNEEGYDKETNKKVDDYSDVEALLETLNSDLRLSDPSVWRAQLEAVFDVDDFLQWLAANTVMQNWDTYGSMSHNYYLYHDPTSDQLVWIPWDNNQSMSSRGGGRADNAAQGPQNAQGADNPMGSGSTSIGNEDVGDNWPLISYLLADEVYQQRYVEAVQNFLTQAFDPDALESELTRLHEMIAPYVEAEQDGYTTLSNKDAFDTSVDSLVEHIRSRYQAAQEYLEENN</sequence>
<dbReference type="InterPro" id="IPR014867">
    <property type="entry name" value="Spore_coat_CotH_CotH2/3/7"/>
</dbReference>
<reference evidence="3 4" key="1">
    <citation type="submission" date="2018-08" db="EMBL/GenBank/DDBJ databases">
        <title>Genomic Encyclopedia of Type Strains, Phase IV (KMG-IV): sequencing the most valuable type-strain genomes for metagenomic binning, comparative biology and taxonomic classification.</title>
        <authorList>
            <person name="Goeker M."/>
        </authorList>
    </citation>
    <scope>NUCLEOTIDE SEQUENCE [LARGE SCALE GENOMIC DNA]</scope>
    <source>
        <strain evidence="3 4">DSM 23923</strain>
    </source>
</reference>
<protein>
    <submittedName>
        <fullName evidence="3">Spore coat protein CotH</fullName>
    </submittedName>
</protein>
<keyword evidence="3" id="KW-0946">Virion</keyword>
<feature type="compositionally biased region" description="Low complexity" evidence="1">
    <location>
        <begin position="448"/>
        <end position="463"/>
    </location>
</feature>
<evidence type="ECO:0000313" key="4">
    <source>
        <dbReference type="Proteomes" id="UP000256388"/>
    </source>
</evidence>
<evidence type="ECO:0000256" key="2">
    <source>
        <dbReference type="SAM" id="SignalP"/>
    </source>
</evidence>
<accession>A0A347ZNL2</accession>
<feature type="signal peptide" evidence="2">
    <location>
        <begin position="1"/>
        <end position="26"/>
    </location>
</feature>
<feature type="compositionally biased region" description="Basic and acidic residues" evidence="1">
    <location>
        <begin position="162"/>
        <end position="173"/>
    </location>
</feature>
<keyword evidence="2" id="KW-0732">Signal</keyword>
<dbReference type="Proteomes" id="UP000256388">
    <property type="component" value="Unassembled WGS sequence"/>
</dbReference>
<name>A0A347ZNL2_9CHLR</name>
<dbReference type="RefSeq" id="WP_116225149.1">
    <property type="nucleotide sequence ID" value="NZ_AP018437.1"/>
</dbReference>
<gene>
    <name evidence="3" type="ORF">DFR64_1863</name>
</gene>
<proteinExistence type="predicted"/>
<keyword evidence="3" id="KW-0167">Capsid protein</keyword>
<evidence type="ECO:0000256" key="1">
    <source>
        <dbReference type="SAM" id="MobiDB-lite"/>
    </source>
</evidence>
<feature type="compositionally biased region" description="Gly residues" evidence="1">
    <location>
        <begin position="175"/>
        <end position="184"/>
    </location>
</feature>
<dbReference type="EMBL" id="QUMS01000002">
    <property type="protein sequence ID" value="REG08496.1"/>
    <property type="molecule type" value="Genomic_DNA"/>
</dbReference>